<evidence type="ECO:0000256" key="4">
    <source>
        <dbReference type="SAM" id="MobiDB-lite"/>
    </source>
</evidence>
<evidence type="ECO:0000256" key="3">
    <source>
        <dbReference type="ARBA" id="ARBA00023242"/>
    </source>
</evidence>
<dbReference type="InterPro" id="IPR011598">
    <property type="entry name" value="bHLH_dom"/>
</dbReference>
<dbReference type="SMART" id="SM00520">
    <property type="entry name" value="BASIC"/>
    <property type="match status" value="1"/>
</dbReference>
<feature type="region of interest" description="Disordered" evidence="4">
    <location>
        <begin position="1"/>
        <end position="27"/>
    </location>
</feature>
<dbReference type="InterPro" id="IPR002546">
    <property type="entry name" value="MyoD_N"/>
</dbReference>
<dbReference type="PANTHER" id="PTHR11534">
    <property type="entry name" value="MYOGENIC FACTOR"/>
    <property type="match status" value="1"/>
</dbReference>
<comment type="subcellular location">
    <subcellularLocation>
        <location evidence="1">Nucleus</location>
    </subcellularLocation>
</comment>
<dbReference type="AlphaFoldDB" id="A0A553P662"/>
<dbReference type="GO" id="GO:0007517">
    <property type="term" value="P:muscle organ development"/>
    <property type="evidence" value="ECO:0007669"/>
    <property type="project" value="InterPro"/>
</dbReference>
<dbReference type="OMA" id="INHTHCL"/>
<dbReference type="STRING" id="6832.A0A553P662"/>
<keyword evidence="2" id="KW-0238">DNA-binding</keyword>
<feature type="region of interest" description="Disordered" evidence="4">
    <location>
        <begin position="115"/>
        <end position="137"/>
    </location>
</feature>
<feature type="compositionally biased region" description="Low complexity" evidence="4">
    <location>
        <begin position="1"/>
        <end position="18"/>
    </location>
</feature>
<sequence length="137" mass="15648">MVEATSSTSSSPSSTTSSGDHLNHQYGYLPPSSNAPINHTHCLMWACKVCKRRNVRMDRRYAATLRERKRLRKVNEAFEILRQQTSSVPNQRLPKVEILRNAICYIESLESILAQSEEDPQSSENDSRSRIVKRQVS</sequence>
<comment type="caution">
    <text evidence="6">The sequence shown here is derived from an EMBL/GenBank/DDBJ whole genome shotgun (WGS) entry which is preliminary data.</text>
</comment>
<dbReference type="PANTHER" id="PTHR11534:SF9">
    <property type="entry name" value="MYOGENIC-DETERMINATION PROTEIN"/>
    <property type="match status" value="1"/>
</dbReference>
<dbReference type="Proteomes" id="UP000318571">
    <property type="component" value="Chromosome 3"/>
</dbReference>
<dbReference type="GO" id="GO:0000978">
    <property type="term" value="F:RNA polymerase II cis-regulatory region sequence-specific DNA binding"/>
    <property type="evidence" value="ECO:0007669"/>
    <property type="project" value="TreeGrafter"/>
</dbReference>
<evidence type="ECO:0000313" key="7">
    <source>
        <dbReference type="Proteomes" id="UP000318571"/>
    </source>
</evidence>
<dbReference type="InterPro" id="IPR036638">
    <property type="entry name" value="HLH_DNA-bd_sf"/>
</dbReference>
<evidence type="ECO:0000259" key="5">
    <source>
        <dbReference type="PROSITE" id="PS50888"/>
    </source>
</evidence>
<keyword evidence="3" id="KW-0539">Nucleus</keyword>
<dbReference type="GO" id="GO:0046983">
    <property type="term" value="F:protein dimerization activity"/>
    <property type="evidence" value="ECO:0007669"/>
    <property type="project" value="InterPro"/>
</dbReference>
<dbReference type="Gene3D" id="4.10.280.10">
    <property type="entry name" value="Helix-loop-helix DNA-binding domain"/>
    <property type="match status" value="1"/>
</dbReference>
<keyword evidence="7" id="KW-1185">Reference proteome</keyword>
<name>A0A553P662_TIGCA</name>
<feature type="domain" description="BHLH" evidence="5">
    <location>
        <begin position="58"/>
        <end position="109"/>
    </location>
</feature>
<proteinExistence type="predicted"/>
<dbReference type="GO" id="GO:0005634">
    <property type="term" value="C:nucleus"/>
    <property type="evidence" value="ECO:0007669"/>
    <property type="project" value="UniProtKB-SubCell"/>
</dbReference>
<evidence type="ECO:0000313" key="6">
    <source>
        <dbReference type="EMBL" id="TRY73176.1"/>
    </source>
</evidence>
<organism evidence="6 7">
    <name type="scientific">Tigriopus californicus</name>
    <name type="common">Marine copepod</name>
    <dbReference type="NCBI Taxonomy" id="6832"/>
    <lineage>
        <taxon>Eukaryota</taxon>
        <taxon>Metazoa</taxon>
        <taxon>Ecdysozoa</taxon>
        <taxon>Arthropoda</taxon>
        <taxon>Crustacea</taxon>
        <taxon>Multicrustacea</taxon>
        <taxon>Hexanauplia</taxon>
        <taxon>Copepoda</taxon>
        <taxon>Harpacticoida</taxon>
        <taxon>Harpacticidae</taxon>
        <taxon>Tigriopus</taxon>
    </lineage>
</organism>
<accession>A0A553P662</accession>
<reference evidence="6 7" key="1">
    <citation type="journal article" date="2018" name="Nat. Ecol. Evol.">
        <title>Genomic signatures of mitonuclear coevolution across populations of Tigriopus californicus.</title>
        <authorList>
            <person name="Barreto F.S."/>
            <person name="Watson E.T."/>
            <person name="Lima T.G."/>
            <person name="Willett C.S."/>
            <person name="Edmands S."/>
            <person name="Li W."/>
            <person name="Burton R.S."/>
        </authorList>
    </citation>
    <scope>NUCLEOTIDE SEQUENCE [LARGE SCALE GENOMIC DNA]</scope>
    <source>
        <strain evidence="6 7">San Diego</strain>
    </source>
</reference>
<dbReference type="EMBL" id="VCGU01000007">
    <property type="protein sequence ID" value="TRY73176.1"/>
    <property type="molecule type" value="Genomic_DNA"/>
</dbReference>
<dbReference type="GO" id="GO:0045663">
    <property type="term" value="P:positive regulation of myoblast differentiation"/>
    <property type="evidence" value="ECO:0007669"/>
    <property type="project" value="TreeGrafter"/>
</dbReference>
<evidence type="ECO:0000256" key="1">
    <source>
        <dbReference type="ARBA" id="ARBA00004123"/>
    </source>
</evidence>
<dbReference type="Pfam" id="PF01586">
    <property type="entry name" value="Basic"/>
    <property type="match status" value="1"/>
</dbReference>
<dbReference type="GO" id="GO:0000981">
    <property type="term" value="F:DNA-binding transcription factor activity, RNA polymerase II-specific"/>
    <property type="evidence" value="ECO:0007669"/>
    <property type="project" value="TreeGrafter"/>
</dbReference>
<gene>
    <name evidence="6" type="ORF">TCAL_08171</name>
</gene>
<dbReference type="InterPro" id="IPR039704">
    <property type="entry name" value="Myogenic_factor"/>
</dbReference>
<protein>
    <recommendedName>
        <fullName evidence="5">BHLH domain-containing protein</fullName>
    </recommendedName>
</protein>
<dbReference type="PROSITE" id="PS50888">
    <property type="entry name" value="BHLH"/>
    <property type="match status" value="1"/>
</dbReference>
<dbReference type="Pfam" id="PF00010">
    <property type="entry name" value="HLH"/>
    <property type="match status" value="1"/>
</dbReference>
<dbReference type="SMART" id="SM00353">
    <property type="entry name" value="HLH"/>
    <property type="match status" value="1"/>
</dbReference>
<dbReference type="FunFam" id="4.10.280.10:FF:000005">
    <property type="entry name" value="Myogenic factor"/>
    <property type="match status" value="1"/>
</dbReference>
<evidence type="ECO:0000256" key="2">
    <source>
        <dbReference type="ARBA" id="ARBA00023125"/>
    </source>
</evidence>
<dbReference type="SUPFAM" id="SSF47459">
    <property type="entry name" value="HLH, helix-loop-helix DNA-binding domain"/>
    <property type="match status" value="1"/>
</dbReference>